<dbReference type="VEuPathDB" id="FungiDB:CJI97_000800"/>
<dbReference type="VEuPathDB" id="FungiDB:CJJ09_002759"/>
<dbReference type="VEuPathDB" id="FungiDB:CJJ07_000420"/>
<organism evidence="2 3">
    <name type="scientific">Candidozyma auris</name>
    <name type="common">Yeast</name>
    <name type="synonym">Candida auris</name>
    <dbReference type="NCBI Taxonomy" id="498019"/>
    <lineage>
        <taxon>Eukaryota</taxon>
        <taxon>Fungi</taxon>
        <taxon>Dikarya</taxon>
        <taxon>Ascomycota</taxon>
        <taxon>Saccharomycotina</taxon>
        <taxon>Pichiomycetes</taxon>
        <taxon>Metschnikowiaceae</taxon>
        <taxon>Candidozyma</taxon>
    </lineage>
</organism>
<feature type="compositionally biased region" description="Low complexity" evidence="1">
    <location>
        <begin position="177"/>
        <end position="200"/>
    </location>
</feature>
<feature type="region of interest" description="Disordered" evidence="1">
    <location>
        <begin position="152"/>
        <end position="219"/>
    </location>
</feature>
<sequence length="603" mass="65658">MLGILDLLNSEDASEASMSQPPPPASVPNLEDLSKSGSKSPLSMSMKSEISTRSYRVSKQLPRSRVHPSLLKAKRLVDIALRHKLGSRRHLTPDQGSSKLHLKLLEAGLRVRLILSSSIHELFKLLTPHTAGRSSIVHVCFDRDEQRLVGRNITGEAKEDRNGRGRKTSTSFDGMHSTNGSSSRRFSSSTSSETGSIISSDQLSGNGTPNIAATSSNGSLPINGAYNGTNGSNGIYNGTNGSNGSLQAAPWEARLDSTSSSSLAREVSSDLARATLNSKKGDSPVSVLEDDFSNPSDLTHLLSAPNTGPRKPVLKRVRLIDNNLVNLAGVSSKVLKSFQVGKEHRLPQMPLSDDGDDRPEMVTTFNNLDTAVMSLFGIRTYSLVRVTRSSSNTSDGSVLLKLECAQPGDTRLVDDQEFMEDMVASLGKEGQTPNNLFIKKVVARPRYKSDMKIYIVPTDRKVLLYVDKRVFERDLINGVIDMDCPPDRFIYTTFPVDDILLEVKEMLQKSRVLGEPESSEAPVPNHITTTNFTPKWSMEAELLPSSLSLPLLVLNSTGSTSLGGESTPSASDRAKLSLLSIPNAKMELIEEPEDLKFDTSYMA</sequence>
<evidence type="ECO:0000313" key="2">
    <source>
        <dbReference type="EMBL" id="KNE00162.1"/>
    </source>
</evidence>
<dbReference type="EMBL" id="LGST01000019">
    <property type="protein sequence ID" value="KNE00162.1"/>
    <property type="molecule type" value="Genomic_DNA"/>
</dbReference>
<proteinExistence type="predicted"/>
<dbReference type="VEuPathDB" id="FungiDB:CJI96_0003299"/>
<protein>
    <submittedName>
        <fullName evidence="2">Uncharacterized protein</fullName>
    </submittedName>
</protein>
<feature type="compositionally biased region" description="Low complexity" evidence="1">
    <location>
        <begin position="35"/>
        <end position="48"/>
    </location>
</feature>
<dbReference type="AlphaFoldDB" id="A0A0L0P1D2"/>
<accession>A0A0L0P1D2</accession>
<reference evidence="3" key="1">
    <citation type="journal article" date="2015" name="BMC Genomics">
        <title>Draft genome of a commonly misdiagnosed multidrug resistant pathogen Candida auris.</title>
        <authorList>
            <person name="Chatterjee S."/>
            <person name="Alampalli S.V."/>
            <person name="Nageshan R.K."/>
            <person name="Chettiar S.T."/>
            <person name="Joshi S."/>
            <person name="Tatu U.S."/>
        </authorList>
    </citation>
    <scope>NUCLEOTIDE SEQUENCE [LARGE SCALE GENOMIC DNA]</scope>
    <source>
        <strain evidence="3">6684</strain>
    </source>
</reference>
<feature type="compositionally biased region" description="Polar residues" evidence="1">
    <location>
        <begin position="201"/>
        <end position="219"/>
    </location>
</feature>
<dbReference type="VEuPathDB" id="FungiDB:B9J08_000799"/>
<dbReference type="Proteomes" id="UP000037122">
    <property type="component" value="Unassembled WGS sequence"/>
</dbReference>
<evidence type="ECO:0000256" key="1">
    <source>
        <dbReference type="SAM" id="MobiDB-lite"/>
    </source>
</evidence>
<name>A0A0L0P1D2_CANAR</name>
<evidence type="ECO:0000313" key="3">
    <source>
        <dbReference type="Proteomes" id="UP000037122"/>
    </source>
</evidence>
<dbReference type="VEuPathDB" id="FungiDB:QG37_02696"/>
<feature type="region of interest" description="Disordered" evidence="1">
    <location>
        <begin position="11"/>
        <end position="61"/>
    </location>
</feature>
<comment type="caution">
    <text evidence="2">The sequence shown here is derived from an EMBL/GenBank/DDBJ whole genome shotgun (WGS) entry which is preliminary data.</text>
</comment>
<gene>
    <name evidence="2" type="ORF">QG37_02696</name>
</gene>